<evidence type="ECO:0000313" key="2">
    <source>
        <dbReference type="EMBL" id="PRY65100.1"/>
    </source>
</evidence>
<dbReference type="Gene3D" id="3.40.1350.10">
    <property type="match status" value="1"/>
</dbReference>
<keyword evidence="3" id="KW-1185">Reference proteome</keyword>
<dbReference type="InterPro" id="IPR015943">
    <property type="entry name" value="WD40/YVTN_repeat-like_dom_sf"/>
</dbReference>
<feature type="domain" description="Restriction endonuclease type IV Mrr" evidence="1">
    <location>
        <begin position="5"/>
        <end position="110"/>
    </location>
</feature>
<comment type="caution">
    <text evidence="2">The sequence shown here is derived from an EMBL/GenBank/DDBJ whole genome shotgun (WGS) entry which is preliminary data.</text>
</comment>
<proteinExistence type="predicted"/>
<accession>A0A2T0V4K6</accession>
<dbReference type="RefSeq" id="WP_106374287.1">
    <property type="nucleotide sequence ID" value="NZ_PVTK01000003.1"/>
</dbReference>
<sequence length="491" mass="54938">MKFSDWRAYQNEVAAFFRRQGCNAEVEKIVQGVRAKHEVDVHVKFRRSGIECTWVVECKLWKTKVPKEKVMALKSIVDDVGADRGIIVSEKGFQSGALDAVRDTNITLVTSIEEFERTASTNSSEEQLIYSDSGNGMAIYKFPDDSKPQHLLKYGDFIVSANWGSVTISIVDPKKRTIVRTVELDRYESKSPITGERVIRKHPPGAMAIAEGRLFVGQVFSDFLLVIDIETHSIVKRIYLPGGGEGQIAVSPDEKTIYFASNKENQFYIIDSATYKFESINYPSGGRGCMSLCADPGGRIIYIGIQRGGKLNGVSYFGGNCFVAVYDLSRKEYLKTLYLAEINNGRSDDATPACIEIDSKDQKIYIGMFQSMRGVCVVDSNSYEIFADIRFQKGDHNKHFNWVDPLSVKIYENYLLSLNRNNCELAVLDKTSLEVIETFYLGEAPNGPRDLEIISDEVIISYPERNGLIILDIEATSLNKSMQPTANAAAD</sequence>
<keyword evidence="2" id="KW-0540">Nuclease</keyword>
<dbReference type="PANTHER" id="PTHR47197:SF3">
    <property type="entry name" value="DIHYDRO-HEME D1 DEHYDROGENASE"/>
    <property type="match status" value="1"/>
</dbReference>
<dbReference type="Pfam" id="PF04471">
    <property type="entry name" value="Mrr_cat"/>
    <property type="match status" value="1"/>
</dbReference>
<name>A0A2T0V4K6_9GAMM</name>
<dbReference type="OrthoDB" id="5345984at2"/>
<dbReference type="SUPFAM" id="SSF51004">
    <property type="entry name" value="C-terminal (heme d1) domain of cytochrome cd1-nitrite reductase"/>
    <property type="match status" value="1"/>
</dbReference>
<dbReference type="GO" id="GO:0004519">
    <property type="term" value="F:endonuclease activity"/>
    <property type="evidence" value="ECO:0007669"/>
    <property type="project" value="UniProtKB-KW"/>
</dbReference>
<evidence type="ECO:0000313" key="3">
    <source>
        <dbReference type="Proteomes" id="UP000237647"/>
    </source>
</evidence>
<keyword evidence="2" id="KW-0378">Hydrolase</keyword>
<dbReference type="Proteomes" id="UP000237647">
    <property type="component" value="Unassembled WGS sequence"/>
</dbReference>
<dbReference type="InterPro" id="IPR011856">
    <property type="entry name" value="tRNA_endonuc-like_dom_sf"/>
</dbReference>
<dbReference type="InterPro" id="IPR011335">
    <property type="entry name" value="Restrct_endonuc-II-like"/>
</dbReference>
<evidence type="ECO:0000259" key="1">
    <source>
        <dbReference type="Pfam" id="PF04471"/>
    </source>
</evidence>
<dbReference type="Gene3D" id="2.130.10.10">
    <property type="entry name" value="YVTN repeat-like/Quinoprotein amine dehydrogenase"/>
    <property type="match status" value="1"/>
</dbReference>
<dbReference type="GO" id="GO:0003677">
    <property type="term" value="F:DNA binding"/>
    <property type="evidence" value="ECO:0007669"/>
    <property type="project" value="InterPro"/>
</dbReference>
<dbReference type="AlphaFoldDB" id="A0A2T0V4K6"/>
<protein>
    <submittedName>
        <fullName evidence="2">Restriction endonuclease</fullName>
    </submittedName>
</protein>
<organism evidence="2 3">
    <name type="scientific">Vreelandella songnenensis</name>
    <dbReference type="NCBI Taxonomy" id="1176243"/>
    <lineage>
        <taxon>Bacteria</taxon>
        <taxon>Pseudomonadati</taxon>
        <taxon>Pseudomonadota</taxon>
        <taxon>Gammaproteobacteria</taxon>
        <taxon>Oceanospirillales</taxon>
        <taxon>Halomonadaceae</taxon>
        <taxon>Vreelandella</taxon>
    </lineage>
</organism>
<dbReference type="GO" id="GO:0009307">
    <property type="term" value="P:DNA restriction-modification system"/>
    <property type="evidence" value="ECO:0007669"/>
    <property type="project" value="InterPro"/>
</dbReference>
<dbReference type="InterPro" id="IPR011048">
    <property type="entry name" value="Haem_d1_sf"/>
</dbReference>
<dbReference type="SUPFAM" id="SSF52980">
    <property type="entry name" value="Restriction endonuclease-like"/>
    <property type="match status" value="1"/>
</dbReference>
<dbReference type="InterPro" id="IPR051200">
    <property type="entry name" value="Host-pathogen_enzymatic-act"/>
</dbReference>
<gene>
    <name evidence="2" type="ORF">B0H98_10340</name>
</gene>
<keyword evidence="2" id="KW-0255">Endonuclease</keyword>
<reference evidence="2 3" key="1">
    <citation type="submission" date="2018-03" db="EMBL/GenBank/DDBJ databases">
        <title>Genomic Encyclopedia of Type Strains, Phase III (KMG-III): the genomes of soil and plant-associated and newly described type strains.</title>
        <authorList>
            <person name="Whitman W."/>
        </authorList>
    </citation>
    <scope>NUCLEOTIDE SEQUENCE [LARGE SCALE GENOMIC DNA]</scope>
    <source>
        <strain evidence="2 3">CGMCC 1.12152</strain>
    </source>
</reference>
<dbReference type="InterPro" id="IPR007560">
    <property type="entry name" value="Restrct_endonuc_IV_Mrr"/>
</dbReference>
<dbReference type="PANTHER" id="PTHR47197">
    <property type="entry name" value="PROTEIN NIRF"/>
    <property type="match status" value="1"/>
</dbReference>
<dbReference type="EMBL" id="PVTK01000003">
    <property type="protein sequence ID" value="PRY65100.1"/>
    <property type="molecule type" value="Genomic_DNA"/>
</dbReference>